<dbReference type="PANTHER" id="PTHR19446">
    <property type="entry name" value="REVERSE TRANSCRIPTASES"/>
    <property type="match status" value="1"/>
</dbReference>
<dbReference type="AlphaFoldDB" id="A0A9J6GB27"/>
<evidence type="ECO:0000313" key="2">
    <source>
        <dbReference type="Proteomes" id="UP000821853"/>
    </source>
</evidence>
<reference evidence="1 2" key="1">
    <citation type="journal article" date="2020" name="Cell">
        <title>Large-Scale Comparative Analyses of Tick Genomes Elucidate Their Genetic Diversity and Vector Capacities.</title>
        <authorList>
            <consortium name="Tick Genome and Microbiome Consortium (TIGMIC)"/>
            <person name="Jia N."/>
            <person name="Wang J."/>
            <person name="Shi W."/>
            <person name="Du L."/>
            <person name="Sun Y."/>
            <person name="Zhan W."/>
            <person name="Jiang J.F."/>
            <person name="Wang Q."/>
            <person name="Zhang B."/>
            <person name="Ji P."/>
            <person name="Bell-Sakyi L."/>
            <person name="Cui X.M."/>
            <person name="Yuan T.T."/>
            <person name="Jiang B.G."/>
            <person name="Yang W.F."/>
            <person name="Lam T.T."/>
            <person name="Chang Q.C."/>
            <person name="Ding S.J."/>
            <person name="Wang X.J."/>
            <person name="Zhu J.G."/>
            <person name="Ruan X.D."/>
            <person name="Zhao L."/>
            <person name="Wei J.T."/>
            <person name="Ye R.Z."/>
            <person name="Que T.C."/>
            <person name="Du C.H."/>
            <person name="Zhou Y.H."/>
            <person name="Cheng J.X."/>
            <person name="Dai P.F."/>
            <person name="Guo W.B."/>
            <person name="Han X.H."/>
            <person name="Huang E.J."/>
            <person name="Li L.F."/>
            <person name="Wei W."/>
            <person name="Gao Y.C."/>
            <person name="Liu J.Z."/>
            <person name="Shao H.Z."/>
            <person name="Wang X."/>
            <person name="Wang C.C."/>
            <person name="Yang T.C."/>
            <person name="Huo Q.B."/>
            <person name="Li W."/>
            <person name="Chen H.Y."/>
            <person name="Chen S.E."/>
            <person name="Zhou L.G."/>
            <person name="Ni X.B."/>
            <person name="Tian J.H."/>
            <person name="Sheng Y."/>
            <person name="Liu T."/>
            <person name="Pan Y.S."/>
            <person name="Xia L.Y."/>
            <person name="Li J."/>
            <person name="Zhao F."/>
            <person name="Cao W.C."/>
        </authorList>
    </citation>
    <scope>NUCLEOTIDE SEQUENCE [LARGE SCALE GENOMIC DNA]</scope>
    <source>
        <strain evidence="1">HaeL-2018</strain>
    </source>
</reference>
<sequence>MDAPFLMNEHKAAINTCKGFKTPGPGQITTPALRNLSDADQEFLLEKINDISTGKIPLPEEWKTGQMIFIPKPGKPITTTNLRPITLISNAGKLLERMALRRLQEHLEDTHHLAFGPNCRPRTPCCPYMKMSQRIAAWRNSKSSWQWTYRKHLIT</sequence>
<dbReference type="OrthoDB" id="6515679at2759"/>
<dbReference type="EMBL" id="JABSTR010000006">
    <property type="protein sequence ID" value="KAH9372626.1"/>
    <property type="molecule type" value="Genomic_DNA"/>
</dbReference>
<protein>
    <recommendedName>
        <fullName evidence="3">Reverse transcriptase domain-containing protein</fullName>
    </recommendedName>
</protein>
<evidence type="ECO:0008006" key="3">
    <source>
        <dbReference type="Google" id="ProtNLM"/>
    </source>
</evidence>
<evidence type="ECO:0000313" key="1">
    <source>
        <dbReference type="EMBL" id="KAH9372626.1"/>
    </source>
</evidence>
<accession>A0A9J6GB27</accession>
<dbReference type="VEuPathDB" id="VectorBase:HLOH_049013"/>
<comment type="caution">
    <text evidence="1">The sequence shown here is derived from an EMBL/GenBank/DDBJ whole genome shotgun (WGS) entry which is preliminary data.</text>
</comment>
<dbReference type="Proteomes" id="UP000821853">
    <property type="component" value="Chromosome 4"/>
</dbReference>
<gene>
    <name evidence="1" type="ORF">HPB48_018471</name>
</gene>
<name>A0A9J6GB27_HAELO</name>
<proteinExistence type="predicted"/>
<organism evidence="1 2">
    <name type="scientific">Haemaphysalis longicornis</name>
    <name type="common">Bush tick</name>
    <dbReference type="NCBI Taxonomy" id="44386"/>
    <lineage>
        <taxon>Eukaryota</taxon>
        <taxon>Metazoa</taxon>
        <taxon>Ecdysozoa</taxon>
        <taxon>Arthropoda</taxon>
        <taxon>Chelicerata</taxon>
        <taxon>Arachnida</taxon>
        <taxon>Acari</taxon>
        <taxon>Parasitiformes</taxon>
        <taxon>Ixodida</taxon>
        <taxon>Ixodoidea</taxon>
        <taxon>Ixodidae</taxon>
        <taxon>Haemaphysalinae</taxon>
        <taxon>Haemaphysalis</taxon>
    </lineage>
</organism>
<keyword evidence="2" id="KW-1185">Reference proteome</keyword>